<gene>
    <name evidence="8" type="ordered locus">Sfum_0830</name>
</gene>
<feature type="domain" description="Translocation and assembly module TamB C-terminal" evidence="7">
    <location>
        <begin position="895"/>
        <end position="1254"/>
    </location>
</feature>
<feature type="region of interest" description="Disordered" evidence="5">
    <location>
        <begin position="1173"/>
        <end position="1194"/>
    </location>
</feature>
<dbReference type="Pfam" id="PF04357">
    <property type="entry name" value="TamB"/>
    <property type="match status" value="1"/>
</dbReference>
<evidence type="ECO:0000256" key="1">
    <source>
        <dbReference type="ARBA" id="ARBA00004167"/>
    </source>
</evidence>
<dbReference type="KEGG" id="sfu:Sfum_0830"/>
<dbReference type="GO" id="GO:0097347">
    <property type="term" value="C:TAM protein secretion complex"/>
    <property type="evidence" value="ECO:0007669"/>
    <property type="project" value="TreeGrafter"/>
</dbReference>
<dbReference type="PANTHER" id="PTHR36985">
    <property type="entry name" value="TRANSLOCATION AND ASSEMBLY MODULE SUBUNIT TAMB"/>
    <property type="match status" value="1"/>
</dbReference>
<evidence type="ECO:0000256" key="4">
    <source>
        <dbReference type="ARBA" id="ARBA00023136"/>
    </source>
</evidence>
<evidence type="ECO:0000256" key="3">
    <source>
        <dbReference type="ARBA" id="ARBA00022989"/>
    </source>
</evidence>
<proteinExistence type="predicted"/>
<dbReference type="HOGENOM" id="CLU_265264_0_0_7"/>
<dbReference type="FunCoup" id="A0LGH5">
    <property type="interactions" value="33"/>
</dbReference>
<dbReference type="eggNOG" id="COG2911">
    <property type="taxonomic scope" value="Bacteria"/>
</dbReference>
<dbReference type="AlphaFoldDB" id="A0LGH5"/>
<protein>
    <recommendedName>
        <fullName evidence="7">Translocation and assembly module TamB C-terminal domain-containing protein</fullName>
    </recommendedName>
</protein>
<keyword evidence="9" id="KW-1185">Reference proteome</keyword>
<dbReference type="Proteomes" id="UP000001784">
    <property type="component" value="Chromosome"/>
</dbReference>
<sequence length="1256" mass="137002">MNKTTHTREGSRERNVPLRLLIGAVLLCLVVPLLLILGLHLPVVQKMVIDRLVSEVEGETGYSVRIGSYRWWPFSKLELVDLTVKAADRNLLECRHAEISYGIALEWPPVRPREIVLEKPALHLESRGKGEFRIPALNGGRAADGSPEKGLGLLPVVLPKVRVIGGAVDASQDGRQVLAIREVTGTLLLREIRDPDGVRIKVDFGQWQGRADLPAWGDWELTGNAEISDGAVHSGGIRFSLREKGSVECRGDWELRPPYQGAATVLLNGFPVDSFVSGHGGLPRLKEVSGRLVLDHKTEAFVLDHEINTNLGDFAGKLEFLQLPGTGTPSIKWLLEYSDLNLPGGEQFPETHLFGALELDVTGSDWEGLTGGFRHRINPSKFGEHVIVSGEITAAFDRGKLSVTGNSIKSTLADFGFSATFDYRGAWDARHSGGIKAELRIDQARLDRVFTKFRQKTGGALRFDGRYGAGDLGKWQKWEGKLEGDVNIPDTASLKASGKYGNEKLNLDYETEIMDLQKLSLLIPGWNAKGRLTSKGNLKGQYPDFSWEGTIQSPLLQYGSVRAEQVAVKGKGNILGREGRREVSVKGVNVVLDGKKARSLSLDLQQQDDACRFEFKSEGVLGQLSATLKGRLEKIWTDPRTLVVDRGEFKWREQSGTVDGRIDLGAEHFKIHSLNVQQGRQKIRVSGEASRESKCDLRLVAEGINAGQWASVLGVTELTGGTVAGQVSLSGRSEQPEARVDVQLVNGMFRNRESIDRVRLQGTLARDVFSFESEIGLPGSATPLSLKGQVPVTVGIVPMQFEVRRSAEMALSLKVVALNAERLLPYLSALEGLGGRIEGEILCGGSIDQPLLKGSGAWRDGRVTVKAWPNPVDDIQVEWHADGRQIQIDRAGMKVLGGHVELTGRLDYPSFQTAKLSASGRDLRVSKVYGIEGKISGKADLSRTPQGIELSGNLLLSDAEMNLGRLESDLARSITVVEGDAESDFVEIGSSDKTHDRYYSSLKTDVVLDLPASGMAVRGKGLNAQIVGSLKIEKSVNGPVRLVGGLQTTRGTYTFQDKELKIVQGEVVFLGTPKPDPALRILCEKQVKDVIVQVHVTGPISQPKLVLASIPTMNRVDILSYLLFDHPAGDLSSGQKFQLRDRAASWLGSGASAALKKAFGESRFAPDTLRYRSSTGKNELSGSSASSSGKGEGGVVEIGKQITPDLYVNYGRGVLGEDGNQVQIEYRFNRHLSVQTEIGGTRQSGVDFFWRHDFGK</sequence>
<dbReference type="InterPro" id="IPR007452">
    <property type="entry name" value="TamB_C"/>
</dbReference>
<dbReference type="GO" id="GO:0005886">
    <property type="term" value="C:plasma membrane"/>
    <property type="evidence" value="ECO:0007669"/>
    <property type="project" value="InterPro"/>
</dbReference>
<dbReference type="EMBL" id="CP000478">
    <property type="protein sequence ID" value="ABK16527.1"/>
    <property type="molecule type" value="Genomic_DNA"/>
</dbReference>
<dbReference type="RefSeq" id="WP_011697700.1">
    <property type="nucleotide sequence ID" value="NC_008554.1"/>
</dbReference>
<evidence type="ECO:0000256" key="6">
    <source>
        <dbReference type="SAM" id="Phobius"/>
    </source>
</evidence>
<evidence type="ECO:0000313" key="9">
    <source>
        <dbReference type="Proteomes" id="UP000001784"/>
    </source>
</evidence>
<keyword evidence="4 6" id="KW-0472">Membrane</keyword>
<evidence type="ECO:0000256" key="5">
    <source>
        <dbReference type="SAM" id="MobiDB-lite"/>
    </source>
</evidence>
<dbReference type="OrthoDB" id="5288149at2"/>
<evidence type="ECO:0000313" key="8">
    <source>
        <dbReference type="EMBL" id="ABK16527.1"/>
    </source>
</evidence>
<feature type="transmembrane region" description="Helical" evidence="6">
    <location>
        <begin position="20"/>
        <end position="41"/>
    </location>
</feature>
<dbReference type="GO" id="GO:0009306">
    <property type="term" value="P:protein secretion"/>
    <property type="evidence" value="ECO:0007669"/>
    <property type="project" value="InterPro"/>
</dbReference>
<dbReference type="STRING" id="335543.Sfum_0830"/>
<keyword evidence="2 6" id="KW-0812">Transmembrane</keyword>
<name>A0LGH5_SYNFM</name>
<keyword evidence="3 6" id="KW-1133">Transmembrane helix</keyword>
<evidence type="ECO:0000256" key="2">
    <source>
        <dbReference type="ARBA" id="ARBA00022692"/>
    </source>
</evidence>
<comment type="subcellular location">
    <subcellularLocation>
        <location evidence="1">Membrane</location>
        <topology evidence="1">Single-pass membrane protein</topology>
    </subcellularLocation>
</comment>
<accession>A0LGH5</accession>
<dbReference type="PANTHER" id="PTHR36985:SF1">
    <property type="entry name" value="TRANSLOCATION AND ASSEMBLY MODULE SUBUNIT TAMB"/>
    <property type="match status" value="1"/>
</dbReference>
<dbReference type="InParanoid" id="A0LGH5"/>
<organism evidence="8 9">
    <name type="scientific">Syntrophobacter fumaroxidans (strain DSM 10017 / MPOB)</name>
    <dbReference type="NCBI Taxonomy" id="335543"/>
    <lineage>
        <taxon>Bacteria</taxon>
        <taxon>Pseudomonadati</taxon>
        <taxon>Thermodesulfobacteriota</taxon>
        <taxon>Syntrophobacteria</taxon>
        <taxon>Syntrophobacterales</taxon>
        <taxon>Syntrophobacteraceae</taxon>
        <taxon>Syntrophobacter</taxon>
    </lineage>
</organism>
<evidence type="ECO:0000259" key="7">
    <source>
        <dbReference type="Pfam" id="PF04357"/>
    </source>
</evidence>
<reference evidence="8 9" key="1">
    <citation type="submission" date="2006-10" db="EMBL/GenBank/DDBJ databases">
        <title>Complete sequence of Syntrophobacter fumaroxidans MPOB.</title>
        <authorList>
            <consortium name="US DOE Joint Genome Institute"/>
            <person name="Copeland A."/>
            <person name="Lucas S."/>
            <person name="Lapidus A."/>
            <person name="Barry K."/>
            <person name="Detter J.C."/>
            <person name="Glavina del Rio T."/>
            <person name="Hammon N."/>
            <person name="Israni S."/>
            <person name="Pitluck S."/>
            <person name="Goltsman E.G."/>
            <person name="Martinez M."/>
            <person name="Schmutz J."/>
            <person name="Larimer F."/>
            <person name="Land M."/>
            <person name="Hauser L."/>
            <person name="Kyrpides N."/>
            <person name="Kim E."/>
            <person name="Boone D.R."/>
            <person name="Brockman F."/>
            <person name="Culley D."/>
            <person name="Ferry J."/>
            <person name="Gunsalus R."/>
            <person name="McInerney M.J."/>
            <person name="Morrison M."/>
            <person name="Plugge C."/>
            <person name="Rohlin L."/>
            <person name="Scholten J."/>
            <person name="Sieber J."/>
            <person name="Stams A.J.M."/>
            <person name="Worm P."/>
            <person name="Henstra A.M."/>
            <person name="Richardson P."/>
        </authorList>
    </citation>
    <scope>NUCLEOTIDE SEQUENCE [LARGE SCALE GENOMIC DNA]</scope>
    <source>
        <strain evidence="9">DSM 10017 / MPOB</strain>
    </source>
</reference>